<dbReference type="Pfam" id="PF02770">
    <property type="entry name" value="Acyl-CoA_dh_M"/>
    <property type="match status" value="1"/>
</dbReference>
<evidence type="ECO:0000256" key="4">
    <source>
        <dbReference type="ARBA" id="ARBA00022827"/>
    </source>
</evidence>
<evidence type="ECO:0000259" key="6">
    <source>
        <dbReference type="Pfam" id="PF00441"/>
    </source>
</evidence>
<dbReference type="EMBL" id="LJCR01001204">
    <property type="protein sequence ID" value="KPV50811.1"/>
    <property type="molecule type" value="Genomic_DNA"/>
</dbReference>
<dbReference type="PANTHER" id="PTHR43188:SF1">
    <property type="entry name" value="ACYL-COA DEHYDROGENASE"/>
    <property type="match status" value="1"/>
</dbReference>
<dbReference type="InterPro" id="IPR013786">
    <property type="entry name" value="AcylCoA_DH/ox_N"/>
</dbReference>
<dbReference type="InterPro" id="IPR036250">
    <property type="entry name" value="AcylCo_DH-like_C"/>
</dbReference>
<dbReference type="GO" id="GO:0050660">
    <property type="term" value="F:flavin adenine dinucleotide binding"/>
    <property type="evidence" value="ECO:0007669"/>
    <property type="project" value="InterPro"/>
</dbReference>
<dbReference type="InterPro" id="IPR006091">
    <property type="entry name" value="Acyl-CoA_Oxase/DH_mid-dom"/>
</dbReference>
<dbReference type="PROSITE" id="PS00073">
    <property type="entry name" value="ACYL_COA_DH_2"/>
    <property type="match status" value="1"/>
</dbReference>
<feature type="domain" description="Acyl-CoA dehydrogenase/oxidase N-terminal" evidence="8">
    <location>
        <begin position="24"/>
        <end position="134"/>
    </location>
</feature>
<keyword evidence="5" id="KW-0560">Oxidoreductase</keyword>
<dbReference type="Pfam" id="PF02771">
    <property type="entry name" value="Acyl-CoA_dh_N"/>
    <property type="match status" value="1"/>
</dbReference>
<dbReference type="Pfam" id="PF00441">
    <property type="entry name" value="Acyl-CoA_dh_1"/>
    <property type="match status" value="1"/>
</dbReference>
<dbReference type="SUPFAM" id="SSF56645">
    <property type="entry name" value="Acyl-CoA dehydrogenase NM domain-like"/>
    <property type="match status" value="1"/>
</dbReference>
<protein>
    <submittedName>
        <fullName evidence="9">Acyl-CoA dehydrogenase</fullName>
    </submittedName>
</protein>
<evidence type="ECO:0000259" key="8">
    <source>
        <dbReference type="Pfam" id="PF02771"/>
    </source>
</evidence>
<dbReference type="PANTHER" id="PTHR43188">
    <property type="entry name" value="ACYL-COENZYME A OXIDASE"/>
    <property type="match status" value="1"/>
</dbReference>
<reference evidence="9 10" key="1">
    <citation type="submission" date="2015-09" db="EMBL/GenBank/DDBJ databases">
        <title>Draft genome sequence of Kouleothrix aurantiaca JCM 19913.</title>
        <authorList>
            <person name="Hemp J."/>
        </authorList>
    </citation>
    <scope>NUCLEOTIDE SEQUENCE [LARGE SCALE GENOMIC DNA]</scope>
    <source>
        <strain evidence="9 10">COM-B</strain>
    </source>
</reference>
<comment type="similarity">
    <text evidence="2 5">Belongs to the acyl-CoA dehydrogenase family.</text>
</comment>
<name>A0A0P9F2R2_9CHLR</name>
<dbReference type="InterPro" id="IPR046373">
    <property type="entry name" value="Acyl-CoA_Oxase/DH_mid-dom_sf"/>
</dbReference>
<dbReference type="Gene3D" id="2.40.110.10">
    <property type="entry name" value="Butyryl-CoA Dehydrogenase, subunit A, domain 2"/>
    <property type="match status" value="1"/>
</dbReference>
<dbReference type="GO" id="GO:0006635">
    <property type="term" value="P:fatty acid beta-oxidation"/>
    <property type="evidence" value="ECO:0007669"/>
    <property type="project" value="InterPro"/>
</dbReference>
<dbReference type="GO" id="GO:0003995">
    <property type="term" value="F:acyl-CoA dehydrogenase activity"/>
    <property type="evidence" value="ECO:0007669"/>
    <property type="project" value="InterPro"/>
</dbReference>
<keyword evidence="10" id="KW-1185">Reference proteome</keyword>
<evidence type="ECO:0000256" key="3">
    <source>
        <dbReference type="ARBA" id="ARBA00022630"/>
    </source>
</evidence>
<gene>
    <name evidence="9" type="ORF">SE17_24750</name>
</gene>
<dbReference type="Gene3D" id="1.10.540.10">
    <property type="entry name" value="Acyl-CoA dehydrogenase/oxidase, N-terminal domain"/>
    <property type="match status" value="1"/>
</dbReference>
<keyword evidence="4 5" id="KW-0274">FAD</keyword>
<dbReference type="InterPro" id="IPR009100">
    <property type="entry name" value="AcylCoA_DH/oxidase_NM_dom_sf"/>
</dbReference>
<accession>A0A0P9F2R2</accession>
<dbReference type="Proteomes" id="UP000050509">
    <property type="component" value="Unassembled WGS sequence"/>
</dbReference>
<comment type="caution">
    <text evidence="9">The sequence shown here is derived from an EMBL/GenBank/DDBJ whole genome shotgun (WGS) entry which is preliminary data.</text>
</comment>
<evidence type="ECO:0000256" key="1">
    <source>
        <dbReference type="ARBA" id="ARBA00001974"/>
    </source>
</evidence>
<organism evidence="9 10">
    <name type="scientific">Kouleothrix aurantiaca</name>
    <dbReference type="NCBI Taxonomy" id="186479"/>
    <lineage>
        <taxon>Bacteria</taxon>
        <taxon>Bacillati</taxon>
        <taxon>Chloroflexota</taxon>
        <taxon>Chloroflexia</taxon>
        <taxon>Chloroflexales</taxon>
        <taxon>Roseiflexineae</taxon>
        <taxon>Roseiflexaceae</taxon>
        <taxon>Kouleothrix</taxon>
    </lineage>
</organism>
<dbReference type="InterPro" id="IPR006089">
    <property type="entry name" value="Acyl-CoA_DH_CS"/>
</dbReference>
<evidence type="ECO:0000256" key="2">
    <source>
        <dbReference type="ARBA" id="ARBA00009347"/>
    </source>
</evidence>
<dbReference type="AlphaFoldDB" id="A0A0P9F2R2"/>
<feature type="domain" description="Acyl-CoA oxidase/dehydrogenase middle" evidence="7">
    <location>
        <begin position="138"/>
        <end position="231"/>
    </location>
</feature>
<sequence>MSELHDQTLPGDGDFYQLTSLLSAEDQQILARVREFMETQVAPIINDYWVRAAFPFDLIPGIRDLNVAGLSYQGYGCAGKSALLDGFLSMEMARVDPSIATFFGVHSGLAMGSIYLCGSEDQKQRWLPPMARFETIGAFGLTEPDVGSGVAGGLATTARREGDTWVLNGQKKWIGNATFADITIIWARDEADGQVKGFIVEKGTPGFATEKLEDKIALRVVQNALITLTDCRVDDEHRLKNARTFRDTAAVLRMTRAGVAWQAVGCARGAYENALAYAKTRQQFGRPIGRFQLVQDLLVRMLGNITASACMVAQLSQMQDAGRMSDEHASLAKAFCTVRMRETVGYARELMGGNGILLEHNVGRFVADAEAIYSYEGTREINSLIVGRAITGFSAFV</sequence>
<keyword evidence="3 5" id="KW-0285">Flavoprotein</keyword>
<evidence type="ECO:0000313" key="9">
    <source>
        <dbReference type="EMBL" id="KPV50811.1"/>
    </source>
</evidence>
<evidence type="ECO:0000259" key="7">
    <source>
        <dbReference type="Pfam" id="PF02770"/>
    </source>
</evidence>
<dbReference type="InterPro" id="IPR045008">
    <property type="entry name" value="ACX4-like"/>
</dbReference>
<dbReference type="Gene3D" id="1.20.140.10">
    <property type="entry name" value="Butyryl-CoA Dehydrogenase, subunit A, domain 3"/>
    <property type="match status" value="1"/>
</dbReference>
<dbReference type="SUPFAM" id="SSF47203">
    <property type="entry name" value="Acyl-CoA dehydrogenase C-terminal domain-like"/>
    <property type="match status" value="1"/>
</dbReference>
<dbReference type="PATRIC" id="fig|186479.3.peg.918"/>
<proteinExistence type="inferred from homology"/>
<feature type="domain" description="Acyl-CoA dehydrogenase/oxidase C-terminal" evidence="6">
    <location>
        <begin position="250"/>
        <end position="390"/>
    </location>
</feature>
<comment type="cofactor">
    <cofactor evidence="1 5">
        <name>FAD</name>
        <dbReference type="ChEBI" id="CHEBI:57692"/>
    </cofactor>
</comment>
<dbReference type="InterPro" id="IPR009075">
    <property type="entry name" value="AcylCo_DH/oxidase_C"/>
</dbReference>
<evidence type="ECO:0000256" key="5">
    <source>
        <dbReference type="RuleBase" id="RU362125"/>
    </source>
</evidence>
<evidence type="ECO:0000313" key="10">
    <source>
        <dbReference type="Proteomes" id="UP000050509"/>
    </source>
</evidence>
<dbReference type="InterPro" id="IPR037069">
    <property type="entry name" value="AcylCoA_DH/ox_N_sf"/>
</dbReference>